<reference evidence="2 3" key="1">
    <citation type="journal article" date="2019" name="Nat. Ecol. Evol.">
        <title>Megaphylogeny resolves global patterns of mushroom evolution.</title>
        <authorList>
            <person name="Varga T."/>
            <person name="Krizsan K."/>
            <person name="Foldi C."/>
            <person name="Dima B."/>
            <person name="Sanchez-Garcia M."/>
            <person name="Sanchez-Ramirez S."/>
            <person name="Szollosi G.J."/>
            <person name="Szarkandi J.G."/>
            <person name="Papp V."/>
            <person name="Albert L."/>
            <person name="Andreopoulos W."/>
            <person name="Angelini C."/>
            <person name="Antonin V."/>
            <person name="Barry K.W."/>
            <person name="Bougher N.L."/>
            <person name="Buchanan P."/>
            <person name="Buyck B."/>
            <person name="Bense V."/>
            <person name="Catcheside P."/>
            <person name="Chovatia M."/>
            <person name="Cooper J."/>
            <person name="Damon W."/>
            <person name="Desjardin D."/>
            <person name="Finy P."/>
            <person name="Geml J."/>
            <person name="Haridas S."/>
            <person name="Hughes K."/>
            <person name="Justo A."/>
            <person name="Karasinski D."/>
            <person name="Kautmanova I."/>
            <person name="Kiss B."/>
            <person name="Kocsube S."/>
            <person name="Kotiranta H."/>
            <person name="LaButti K.M."/>
            <person name="Lechner B.E."/>
            <person name="Liimatainen K."/>
            <person name="Lipzen A."/>
            <person name="Lukacs Z."/>
            <person name="Mihaltcheva S."/>
            <person name="Morgado L.N."/>
            <person name="Niskanen T."/>
            <person name="Noordeloos M.E."/>
            <person name="Ohm R.A."/>
            <person name="Ortiz-Santana B."/>
            <person name="Ovrebo C."/>
            <person name="Racz N."/>
            <person name="Riley R."/>
            <person name="Savchenko A."/>
            <person name="Shiryaev A."/>
            <person name="Soop K."/>
            <person name="Spirin V."/>
            <person name="Szebenyi C."/>
            <person name="Tomsovsky M."/>
            <person name="Tulloss R.E."/>
            <person name="Uehling J."/>
            <person name="Grigoriev I.V."/>
            <person name="Vagvolgyi C."/>
            <person name="Papp T."/>
            <person name="Martin F.M."/>
            <person name="Miettinen O."/>
            <person name="Hibbett D.S."/>
            <person name="Nagy L.G."/>
        </authorList>
    </citation>
    <scope>NUCLEOTIDE SEQUENCE [LARGE SCALE GENOMIC DNA]</scope>
    <source>
        <strain evidence="2 3">CBS 309.79</strain>
    </source>
</reference>
<feature type="transmembrane region" description="Helical" evidence="1">
    <location>
        <begin position="38"/>
        <end position="58"/>
    </location>
</feature>
<keyword evidence="3" id="KW-1185">Reference proteome</keyword>
<accession>A0A5C3QNE8</accession>
<keyword evidence="1" id="KW-0812">Transmembrane</keyword>
<evidence type="ECO:0000313" key="3">
    <source>
        <dbReference type="Proteomes" id="UP000305067"/>
    </source>
</evidence>
<keyword evidence="1" id="KW-0472">Membrane</keyword>
<keyword evidence="1" id="KW-1133">Transmembrane helix</keyword>
<evidence type="ECO:0000313" key="2">
    <source>
        <dbReference type="EMBL" id="TFK99953.1"/>
    </source>
</evidence>
<organism evidence="2 3">
    <name type="scientific">Pterulicium gracile</name>
    <dbReference type="NCBI Taxonomy" id="1884261"/>
    <lineage>
        <taxon>Eukaryota</taxon>
        <taxon>Fungi</taxon>
        <taxon>Dikarya</taxon>
        <taxon>Basidiomycota</taxon>
        <taxon>Agaricomycotina</taxon>
        <taxon>Agaricomycetes</taxon>
        <taxon>Agaricomycetidae</taxon>
        <taxon>Agaricales</taxon>
        <taxon>Pleurotineae</taxon>
        <taxon>Pterulaceae</taxon>
        <taxon>Pterulicium</taxon>
    </lineage>
</organism>
<dbReference type="Proteomes" id="UP000305067">
    <property type="component" value="Unassembled WGS sequence"/>
</dbReference>
<evidence type="ECO:0000256" key="1">
    <source>
        <dbReference type="SAM" id="Phobius"/>
    </source>
</evidence>
<proteinExistence type="predicted"/>
<gene>
    <name evidence="2" type="ORF">BDV98DRAFT_570485</name>
</gene>
<dbReference type="EMBL" id="ML178831">
    <property type="protein sequence ID" value="TFK99953.1"/>
    <property type="molecule type" value="Genomic_DNA"/>
</dbReference>
<protein>
    <submittedName>
        <fullName evidence="2">Uncharacterized protein</fullName>
    </submittedName>
</protein>
<name>A0A5C3QNE8_9AGAR</name>
<sequence length="85" mass="9333">MLLGRACGSKRRYRCFVVLSSSMLTIVLIAFLPLCTVSLAPTISASVCSLIFFLFLCYPRSLLVSILLRLLCRLPLPVSCLTSCS</sequence>
<dbReference type="AlphaFoldDB" id="A0A5C3QNE8"/>
<feature type="transmembrane region" description="Helical" evidence="1">
    <location>
        <begin position="12"/>
        <end position="32"/>
    </location>
</feature>